<sequence length="228" mass="24372">MNFSRTPARVSLLKAPRGFTLVELMVAAATAGIIIAALGFGLVTLMGIDRRSQVDASRQMDIGRAISFISNDIRESEFIGLADSGYTVSGTCPGTTVLYLRNDRDATNANGVYYFRDISSCGSSVWVKPGLIMRTSRTTPIGAPPQNITALMGSEIMDALQTPFPSDQYSSLTDFQSSFCPAGSGTFTGTGGFYACIMNARTVKIYLSSRGVNNNVIEQSVTVSARGR</sequence>
<dbReference type="STRING" id="395961.Cyan7425_0373"/>
<dbReference type="EMBL" id="CP001344">
    <property type="protein sequence ID" value="ACL42765.1"/>
    <property type="molecule type" value="Genomic_DNA"/>
</dbReference>
<keyword evidence="1" id="KW-1133">Transmembrane helix</keyword>
<evidence type="ECO:0008006" key="3">
    <source>
        <dbReference type="Google" id="ProtNLM"/>
    </source>
</evidence>
<keyword evidence="1" id="KW-0472">Membrane</keyword>
<dbReference type="KEGG" id="cyn:Cyan7425_0373"/>
<protein>
    <recommendedName>
        <fullName evidence="3">Prepilin-type N-terminal cleavage/methylation domain-containing protein</fullName>
    </recommendedName>
</protein>
<dbReference type="InterPro" id="IPR012902">
    <property type="entry name" value="N_methyl_site"/>
</dbReference>
<name>B8HSW8_CYAP4</name>
<dbReference type="HOGENOM" id="CLU_1213182_0_0_3"/>
<dbReference type="AlphaFoldDB" id="B8HSW8"/>
<organism evidence="2">
    <name type="scientific">Cyanothece sp. (strain PCC 7425 / ATCC 29141)</name>
    <dbReference type="NCBI Taxonomy" id="395961"/>
    <lineage>
        <taxon>Bacteria</taxon>
        <taxon>Bacillati</taxon>
        <taxon>Cyanobacteriota</taxon>
        <taxon>Cyanophyceae</taxon>
        <taxon>Gomontiellales</taxon>
        <taxon>Cyanothecaceae</taxon>
        <taxon>Cyanothece</taxon>
    </lineage>
</organism>
<reference evidence="2" key="1">
    <citation type="submission" date="2009-01" db="EMBL/GenBank/DDBJ databases">
        <title>Complete sequence of chromosome Cyanothece sp. PCC 7425.</title>
        <authorList>
            <consortium name="US DOE Joint Genome Institute"/>
            <person name="Lucas S."/>
            <person name="Copeland A."/>
            <person name="Lapidus A."/>
            <person name="Glavina del Rio T."/>
            <person name="Dalin E."/>
            <person name="Tice H."/>
            <person name="Bruce D."/>
            <person name="Goodwin L."/>
            <person name="Pitluck S."/>
            <person name="Sims D."/>
            <person name="Meineke L."/>
            <person name="Brettin T."/>
            <person name="Detter J.C."/>
            <person name="Han C."/>
            <person name="Larimer F."/>
            <person name="Land M."/>
            <person name="Hauser L."/>
            <person name="Kyrpides N."/>
            <person name="Ovchinnikova G."/>
            <person name="Liberton M."/>
            <person name="Stoeckel J."/>
            <person name="Banerjee A."/>
            <person name="Singh A."/>
            <person name="Page L."/>
            <person name="Sato H."/>
            <person name="Zhao L."/>
            <person name="Sherman L."/>
            <person name="Pakrasi H."/>
            <person name="Richardson P."/>
        </authorList>
    </citation>
    <scope>NUCLEOTIDE SEQUENCE</scope>
    <source>
        <strain evidence="2">PCC 7425</strain>
    </source>
</reference>
<keyword evidence="1" id="KW-0812">Transmembrane</keyword>
<dbReference type="NCBIfam" id="TIGR02532">
    <property type="entry name" value="IV_pilin_GFxxxE"/>
    <property type="match status" value="1"/>
</dbReference>
<accession>B8HSW8</accession>
<dbReference type="eggNOG" id="COG4966">
    <property type="taxonomic scope" value="Bacteria"/>
</dbReference>
<evidence type="ECO:0000313" key="2">
    <source>
        <dbReference type="EMBL" id="ACL42765.1"/>
    </source>
</evidence>
<feature type="transmembrane region" description="Helical" evidence="1">
    <location>
        <begin position="21"/>
        <end position="48"/>
    </location>
</feature>
<dbReference type="OrthoDB" id="461075at2"/>
<gene>
    <name evidence="2" type="ordered locus">Cyan7425_0373</name>
</gene>
<evidence type="ECO:0000256" key="1">
    <source>
        <dbReference type="SAM" id="Phobius"/>
    </source>
</evidence>
<dbReference type="PROSITE" id="PS00409">
    <property type="entry name" value="PROKAR_NTER_METHYL"/>
    <property type="match status" value="1"/>
</dbReference>
<proteinExistence type="predicted"/>